<name>A0ABW1UWV0_9LACO</name>
<evidence type="ECO:0000313" key="2">
    <source>
        <dbReference type="EMBL" id="MFC6324228.1"/>
    </source>
</evidence>
<evidence type="ECO:0000313" key="3">
    <source>
        <dbReference type="Proteomes" id="UP001596186"/>
    </source>
</evidence>
<dbReference type="EMBL" id="JBHSSN010000015">
    <property type="protein sequence ID" value="MFC6324228.1"/>
    <property type="molecule type" value="Genomic_DNA"/>
</dbReference>
<keyword evidence="1" id="KW-1133">Transmembrane helix</keyword>
<dbReference type="RefSeq" id="WP_125593443.1">
    <property type="nucleotide sequence ID" value="NZ_JBHSSN010000015.1"/>
</dbReference>
<feature type="transmembrane region" description="Helical" evidence="1">
    <location>
        <begin position="6"/>
        <end position="28"/>
    </location>
</feature>
<dbReference type="Proteomes" id="UP001596186">
    <property type="component" value="Unassembled WGS sequence"/>
</dbReference>
<proteinExistence type="predicted"/>
<keyword evidence="1" id="KW-0812">Transmembrane</keyword>
<organism evidence="2 3">
    <name type="scientific">Companilactobacillus baiquanensis</name>
    <dbReference type="NCBI Taxonomy" id="2486005"/>
    <lineage>
        <taxon>Bacteria</taxon>
        <taxon>Bacillati</taxon>
        <taxon>Bacillota</taxon>
        <taxon>Bacilli</taxon>
        <taxon>Lactobacillales</taxon>
        <taxon>Lactobacillaceae</taxon>
        <taxon>Companilactobacillus</taxon>
    </lineage>
</organism>
<evidence type="ECO:0000256" key="1">
    <source>
        <dbReference type="SAM" id="Phobius"/>
    </source>
</evidence>
<gene>
    <name evidence="2" type="ORF">ACFP1F_10800</name>
</gene>
<keyword evidence="1" id="KW-0472">Membrane</keyword>
<protein>
    <submittedName>
        <fullName evidence="2">Uncharacterized protein</fullName>
    </submittedName>
</protein>
<reference evidence="3" key="1">
    <citation type="journal article" date="2019" name="Int. J. Syst. Evol. Microbiol.">
        <title>The Global Catalogue of Microorganisms (GCM) 10K type strain sequencing project: providing services to taxonomists for standard genome sequencing and annotation.</title>
        <authorList>
            <consortium name="The Broad Institute Genomics Platform"/>
            <consortium name="The Broad Institute Genome Sequencing Center for Infectious Disease"/>
            <person name="Wu L."/>
            <person name="Ma J."/>
        </authorList>
    </citation>
    <scope>NUCLEOTIDE SEQUENCE [LARGE SCALE GENOMIC DNA]</scope>
    <source>
        <strain evidence="3">CCM 8895</strain>
    </source>
</reference>
<accession>A0ABW1UWV0</accession>
<sequence>MEIGSLAEWVAGIAETLAVTVALFLPYYQKRKSDQNSNQRAKQIIATTTTHLLHQNNIQDNNSYLELKRFVEIYSVLATNERTIRIISQGDFILSIIDNSNNLGNTQIKRISEILNSLKELKS</sequence>
<comment type="caution">
    <text evidence="2">The sequence shown here is derived from an EMBL/GenBank/DDBJ whole genome shotgun (WGS) entry which is preliminary data.</text>
</comment>
<keyword evidence="3" id="KW-1185">Reference proteome</keyword>